<dbReference type="CDD" id="cd18808">
    <property type="entry name" value="SF1_C_Upf1"/>
    <property type="match status" value="1"/>
</dbReference>
<evidence type="ECO:0000259" key="6">
    <source>
        <dbReference type="Pfam" id="PF13087"/>
    </source>
</evidence>
<dbReference type="InterPro" id="IPR027417">
    <property type="entry name" value="P-loop_NTPase"/>
</dbReference>
<accession>A0A5N6Q3Z6</accession>
<dbReference type="FunFam" id="3.40.50.300:FF:000326">
    <property type="entry name" value="P-loop containing nucleoside triphosphate hydrolase"/>
    <property type="match status" value="1"/>
</dbReference>
<feature type="domain" description="DNA2/NAM7 helicase-like C-terminal" evidence="6">
    <location>
        <begin position="458"/>
        <end position="640"/>
    </location>
</feature>
<keyword evidence="3" id="KW-0347">Helicase</keyword>
<dbReference type="PANTHER" id="PTHR21529">
    <property type="entry name" value="MAMMARY TURMOR VIRUS RECEPTOR HOMOLOG 1, 2 MTVR1, 2"/>
    <property type="match status" value="1"/>
</dbReference>
<sequence>MMTVTGKKKAENKGRSLVAEVFSWSLSDVLNKTLYNDKVSEIPKTFCSVSDYTKSFIYPLFEETRADLHSKILGVNRSPTADIYETQTTEGLFSKSLFYTILLEIRPGSYEPASGDLIALTDVRPKCVDDLKRPHMSFMLAIVQRIEESCVECCLDKSKEALLLKMKEAVKCFKLDSSQEAAVLSCAASRFCGHRNTNSNLCSHNIAVVGVSKRLMSFVREPLTYDTYGSSEWMIRFLEDPEEQYQLYLKAKLPIDDNKSDSVDEKDDSNTEDDIDDNLHAEKDEPSDSHSHMKKALINKNWKTIIVSTLKSETKVETAKEMVVFVESLKSLFNSIKETVAMNVGLKEALSGRHDARISGRSISQGFKFQCSKLRYLQQTLKFPEFKEDFEIRRFCLANACLLFCTASSSINVPTENAKPLEFLVIDEAAQLKECESVIYRCSLMVFVMLFLLGMKGNFLLWFKARMHPSISLFPNREFYDKSILDGVNVKSKTYGKRFLDGDMYGSYSFINVTSAKEQLDQSHSTKNVMEAAVVGKIVANLFKEAVARKQRVSVGCISPYKAQVNAIQEKIGMKYTGHDNYFTVNVRSVDGFQGSEEDVIIISTVRCNSKGSVGFLSNHQRTNVSLTRARYCLWILGNESTLMNSDTIWKKLIVDAKNRGCFYNVSQDKNLAEAAMLALFELGQLDNLFTTDSLLFNEAKWQVKFSDTFLKTIARLNDHEICKKVISLLQKLSGGWREPEKVNLRLSLEETCTFLEEYKVTQDLHLIWAVDIEAQDSACIQVMKVWDVSPPSKFKELSKILMEEVYGNYTVNMMNRCKERHFEGNLVLPVTWSMNSDGDQTWLLAKRGLVTGNQTDLATQDLVEGEASGNRSFSIFLGQV</sequence>
<name>A0A5N6Q3Z6_9ASTR</name>
<dbReference type="GO" id="GO:0005694">
    <property type="term" value="C:chromosome"/>
    <property type="evidence" value="ECO:0007669"/>
    <property type="project" value="UniProtKB-ARBA"/>
</dbReference>
<dbReference type="PANTHER" id="PTHR21529:SF4">
    <property type="entry name" value="TPR AND ANKYRIN REPEAT-CONTAINING PROTEIN 1"/>
    <property type="match status" value="1"/>
</dbReference>
<organism evidence="7 8">
    <name type="scientific">Mikania micrantha</name>
    <name type="common">bitter vine</name>
    <dbReference type="NCBI Taxonomy" id="192012"/>
    <lineage>
        <taxon>Eukaryota</taxon>
        <taxon>Viridiplantae</taxon>
        <taxon>Streptophyta</taxon>
        <taxon>Embryophyta</taxon>
        <taxon>Tracheophyta</taxon>
        <taxon>Spermatophyta</taxon>
        <taxon>Magnoliopsida</taxon>
        <taxon>eudicotyledons</taxon>
        <taxon>Gunneridae</taxon>
        <taxon>Pentapetalae</taxon>
        <taxon>asterids</taxon>
        <taxon>campanulids</taxon>
        <taxon>Asterales</taxon>
        <taxon>Asteraceae</taxon>
        <taxon>Asteroideae</taxon>
        <taxon>Heliantheae alliance</taxon>
        <taxon>Eupatorieae</taxon>
        <taxon>Mikania</taxon>
    </lineage>
</organism>
<evidence type="ECO:0000256" key="5">
    <source>
        <dbReference type="SAM" id="MobiDB-lite"/>
    </source>
</evidence>
<keyword evidence="1" id="KW-0547">Nucleotide-binding</keyword>
<dbReference type="AlphaFoldDB" id="A0A5N6Q3Z6"/>
<evidence type="ECO:0000313" key="8">
    <source>
        <dbReference type="Proteomes" id="UP000326396"/>
    </source>
</evidence>
<dbReference type="GO" id="GO:0005524">
    <property type="term" value="F:ATP binding"/>
    <property type="evidence" value="ECO:0007669"/>
    <property type="project" value="UniProtKB-KW"/>
</dbReference>
<dbReference type="GO" id="GO:0004386">
    <property type="term" value="F:helicase activity"/>
    <property type="evidence" value="ECO:0007669"/>
    <property type="project" value="UniProtKB-KW"/>
</dbReference>
<feature type="compositionally biased region" description="Basic and acidic residues" evidence="5">
    <location>
        <begin position="277"/>
        <end position="291"/>
    </location>
</feature>
<reference evidence="7 8" key="1">
    <citation type="submission" date="2019-05" db="EMBL/GenBank/DDBJ databases">
        <title>Mikania micrantha, genome provides insights into the molecular mechanism of rapid growth.</title>
        <authorList>
            <person name="Liu B."/>
        </authorList>
    </citation>
    <scope>NUCLEOTIDE SEQUENCE [LARGE SCALE GENOMIC DNA]</scope>
    <source>
        <strain evidence="7">NLD-2019</strain>
        <tissue evidence="7">Leaf</tissue>
    </source>
</reference>
<evidence type="ECO:0000256" key="2">
    <source>
        <dbReference type="ARBA" id="ARBA00022801"/>
    </source>
</evidence>
<dbReference type="Pfam" id="PF13087">
    <property type="entry name" value="AAA_12"/>
    <property type="match status" value="1"/>
</dbReference>
<feature type="region of interest" description="Disordered" evidence="5">
    <location>
        <begin position="259"/>
        <end position="293"/>
    </location>
</feature>
<dbReference type="SUPFAM" id="SSF52540">
    <property type="entry name" value="P-loop containing nucleoside triphosphate hydrolases"/>
    <property type="match status" value="1"/>
</dbReference>
<evidence type="ECO:0000313" key="7">
    <source>
        <dbReference type="EMBL" id="KAD7478548.1"/>
    </source>
</evidence>
<comment type="caution">
    <text evidence="7">The sequence shown here is derived from an EMBL/GenBank/DDBJ whole genome shotgun (WGS) entry which is preliminary data.</text>
</comment>
<protein>
    <recommendedName>
        <fullName evidence="6">DNA2/NAM7 helicase-like C-terminal domain-containing protein</fullName>
    </recommendedName>
</protein>
<keyword evidence="4" id="KW-0067">ATP-binding</keyword>
<dbReference type="EMBL" id="SZYD01000001">
    <property type="protein sequence ID" value="KAD7478548.1"/>
    <property type="molecule type" value="Genomic_DNA"/>
</dbReference>
<gene>
    <name evidence="7" type="ORF">E3N88_01684</name>
</gene>
<evidence type="ECO:0000256" key="1">
    <source>
        <dbReference type="ARBA" id="ARBA00022741"/>
    </source>
</evidence>
<dbReference type="InterPro" id="IPR047187">
    <property type="entry name" value="SF1_C_Upf1"/>
</dbReference>
<dbReference type="InterPro" id="IPR039904">
    <property type="entry name" value="TRANK1"/>
</dbReference>
<keyword evidence="2" id="KW-0378">Hydrolase</keyword>
<evidence type="ECO:0000256" key="3">
    <source>
        <dbReference type="ARBA" id="ARBA00022806"/>
    </source>
</evidence>
<evidence type="ECO:0000256" key="4">
    <source>
        <dbReference type="ARBA" id="ARBA00022840"/>
    </source>
</evidence>
<dbReference type="Gene3D" id="3.40.50.300">
    <property type="entry name" value="P-loop containing nucleotide triphosphate hydrolases"/>
    <property type="match status" value="1"/>
</dbReference>
<dbReference type="GO" id="GO:0016787">
    <property type="term" value="F:hydrolase activity"/>
    <property type="evidence" value="ECO:0007669"/>
    <property type="project" value="UniProtKB-KW"/>
</dbReference>
<keyword evidence="8" id="KW-1185">Reference proteome</keyword>
<dbReference type="InterPro" id="IPR041679">
    <property type="entry name" value="DNA2/NAM7-like_C"/>
</dbReference>
<feature type="compositionally biased region" description="Acidic residues" evidence="5">
    <location>
        <begin position="264"/>
        <end position="276"/>
    </location>
</feature>
<dbReference type="Proteomes" id="UP000326396">
    <property type="component" value="Linkage Group LG1"/>
</dbReference>
<proteinExistence type="predicted"/>
<dbReference type="OrthoDB" id="6513042at2759"/>